<comment type="caution">
    <text evidence="8">The sequence shown here is derived from an EMBL/GenBank/DDBJ whole genome shotgun (WGS) entry which is preliminary data.</text>
</comment>
<dbReference type="SUPFAM" id="SSF53649">
    <property type="entry name" value="Alkaline phosphatase-like"/>
    <property type="match status" value="1"/>
</dbReference>
<evidence type="ECO:0000256" key="3">
    <source>
        <dbReference type="ARBA" id="ARBA00022525"/>
    </source>
</evidence>
<organism evidence="8 9">
    <name type="scientific">Glycine soja</name>
    <name type="common">Wild soybean</name>
    <dbReference type="NCBI Taxonomy" id="3848"/>
    <lineage>
        <taxon>Eukaryota</taxon>
        <taxon>Viridiplantae</taxon>
        <taxon>Streptophyta</taxon>
        <taxon>Embryophyta</taxon>
        <taxon>Tracheophyta</taxon>
        <taxon>Spermatophyta</taxon>
        <taxon>Magnoliopsida</taxon>
        <taxon>eudicotyledons</taxon>
        <taxon>Gunneridae</taxon>
        <taxon>Pentapetalae</taxon>
        <taxon>rosids</taxon>
        <taxon>fabids</taxon>
        <taxon>Fabales</taxon>
        <taxon>Fabaceae</taxon>
        <taxon>Papilionoideae</taxon>
        <taxon>50 kb inversion clade</taxon>
        <taxon>NPAAA clade</taxon>
        <taxon>indigoferoid/millettioid clade</taxon>
        <taxon>Phaseoleae</taxon>
        <taxon>Glycine</taxon>
        <taxon>Glycine subgen. Soja</taxon>
    </lineage>
</organism>
<keyword evidence="5" id="KW-0378">Hydrolase</keyword>
<reference evidence="8 9" key="1">
    <citation type="submission" date="2018-09" db="EMBL/GenBank/DDBJ databases">
        <title>A high-quality reference genome of wild soybean provides a powerful tool to mine soybean genomes.</title>
        <authorList>
            <person name="Xie M."/>
            <person name="Chung C.Y.L."/>
            <person name="Li M.-W."/>
            <person name="Wong F.-L."/>
            <person name="Chan T.-F."/>
            <person name="Lam H.-M."/>
        </authorList>
    </citation>
    <scope>NUCLEOTIDE SEQUENCE [LARGE SCALE GENOMIC DNA]</scope>
    <source>
        <strain evidence="9">cv. W05</strain>
        <tissue evidence="8">Hypocotyl of etiolated seedlings</tissue>
    </source>
</reference>
<dbReference type="FunFam" id="3.40.720.10:FF:000011">
    <property type="entry name" value="Non-specific phospholipase C1"/>
    <property type="match status" value="1"/>
</dbReference>
<keyword evidence="3" id="KW-0964">Secreted</keyword>
<proteinExistence type="inferred from homology"/>
<comment type="subcellular location">
    <subcellularLocation>
        <location evidence="1">Secreted</location>
    </subcellularLocation>
</comment>
<dbReference type="Gene3D" id="3.40.720.10">
    <property type="entry name" value="Alkaline Phosphatase, subunit A"/>
    <property type="match status" value="2"/>
</dbReference>
<comment type="similarity">
    <text evidence="2">Belongs to the bacterial phospholipase C family.</text>
</comment>
<keyword evidence="9" id="KW-1185">Reference proteome</keyword>
<dbReference type="InterPro" id="IPR017850">
    <property type="entry name" value="Alkaline_phosphatase_core_sf"/>
</dbReference>
<evidence type="ECO:0000256" key="4">
    <source>
        <dbReference type="ARBA" id="ARBA00022729"/>
    </source>
</evidence>
<feature type="region of interest" description="Disordered" evidence="6">
    <location>
        <begin position="421"/>
        <end position="442"/>
    </location>
</feature>
<evidence type="ECO:0000256" key="2">
    <source>
        <dbReference type="ARBA" id="ARBA00009717"/>
    </source>
</evidence>
<dbReference type="PANTHER" id="PTHR31956:SF26">
    <property type="entry name" value="NON-SPECIFIC PHOSPHOLIPASE C2"/>
    <property type="match status" value="1"/>
</dbReference>
<feature type="signal peptide" evidence="7">
    <location>
        <begin position="1"/>
        <end position="31"/>
    </location>
</feature>
<sequence>MATQRSHHSPILFSSLILTLFVLHFPRCHHAIPNNPIKTVVVLVMENRSFDHMLGWMKRLNPAIDGVTGSESNPLSVSDPDSKLFFFKDRAHFVDPDPGHSFQAIREQIFGSNDSSLDPPPMNGFVQQAYSMDNTSHMSENVMNGFDPDLVAVYKTLVSEFAVFDRWFASVPASTQPNRLFVHSATSGGATSNVAAKLTAGYPQQTIFDSLHDAGHDFGIYYQNIPATLFYRNLRKLKYVLKFHIYDVSFKQHAKEGKLPSYTVVEQRYMDTKLLPANDDHPSHDVYEGQVFVKEVYETLRASPQWNETLFLITYDEHGGFYDHVPTPARGVPSPDGIVGPEPFNFTFNRLGVRVPTIAISPWIEKGTVVHGPNGSPSPTSEYEHSSIPATVKKLFNLPSFLTNRDAWAGTFEGIVQTRTEPRTDCPEKLPTPEKIRKGEPNEDAKLSEFQQELIQLAAVIKGDNILTSFPGTIGKDMTVKQGKYYMDDAVRRFFEAGRYARKMGVNEEHIVQMKPSLTTRSSKSPNTNP</sequence>
<keyword evidence="4 7" id="KW-0732">Signal</keyword>
<gene>
    <name evidence="8" type="ORF">D0Y65_053058</name>
</gene>
<dbReference type="PANTHER" id="PTHR31956">
    <property type="entry name" value="NON-SPECIFIC PHOSPHOLIPASE C4-RELATED"/>
    <property type="match status" value="1"/>
</dbReference>
<dbReference type="EMBL" id="QZWG01000020">
    <property type="protein sequence ID" value="RZB42319.1"/>
    <property type="molecule type" value="Genomic_DNA"/>
</dbReference>
<dbReference type="Proteomes" id="UP000289340">
    <property type="component" value="Chromosome 20"/>
</dbReference>
<dbReference type="Gramene" id="XM_028365969.1">
    <property type="protein sequence ID" value="XP_028221770.1"/>
    <property type="gene ID" value="LOC114403179"/>
</dbReference>
<evidence type="ECO:0000256" key="5">
    <source>
        <dbReference type="ARBA" id="ARBA00022801"/>
    </source>
</evidence>
<evidence type="ECO:0000256" key="7">
    <source>
        <dbReference type="SAM" id="SignalP"/>
    </source>
</evidence>
<dbReference type="GO" id="GO:0042578">
    <property type="term" value="F:phosphoric ester hydrolase activity"/>
    <property type="evidence" value="ECO:0007669"/>
    <property type="project" value="UniProtKB-ARBA"/>
</dbReference>
<dbReference type="AlphaFoldDB" id="A0A445F0J1"/>
<dbReference type="GO" id="GO:0009395">
    <property type="term" value="P:phospholipid catabolic process"/>
    <property type="evidence" value="ECO:0007669"/>
    <property type="project" value="TreeGrafter"/>
</dbReference>
<evidence type="ECO:0000256" key="6">
    <source>
        <dbReference type="SAM" id="MobiDB-lite"/>
    </source>
</evidence>
<dbReference type="GO" id="GO:0005576">
    <property type="term" value="C:extracellular region"/>
    <property type="evidence" value="ECO:0007669"/>
    <property type="project" value="UniProtKB-SubCell"/>
</dbReference>
<dbReference type="FunFam" id="3.40.720.10:FF:000028">
    <property type="entry name" value="Non-specific phospholipase C1"/>
    <property type="match status" value="1"/>
</dbReference>
<name>A0A445F0J1_GLYSO</name>
<evidence type="ECO:0000256" key="1">
    <source>
        <dbReference type="ARBA" id="ARBA00004613"/>
    </source>
</evidence>
<dbReference type="Pfam" id="PF04185">
    <property type="entry name" value="Phosphoesterase"/>
    <property type="match status" value="1"/>
</dbReference>
<accession>A0A445F0J1</accession>
<protein>
    <submittedName>
        <fullName evidence="8">Non-specific phospholipase C2</fullName>
    </submittedName>
</protein>
<dbReference type="InterPro" id="IPR007312">
    <property type="entry name" value="Phosphoesterase"/>
</dbReference>
<evidence type="ECO:0000313" key="9">
    <source>
        <dbReference type="Proteomes" id="UP000289340"/>
    </source>
</evidence>
<evidence type="ECO:0000313" key="8">
    <source>
        <dbReference type="EMBL" id="RZB42319.1"/>
    </source>
</evidence>
<feature type="chain" id="PRO_5019379859" evidence="7">
    <location>
        <begin position="32"/>
        <end position="530"/>
    </location>
</feature>